<organism evidence="13">
    <name type="scientific">Timema tahoe</name>
    <dbReference type="NCBI Taxonomy" id="61484"/>
    <lineage>
        <taxon>Eukaryota</taxon>
        <taxon>Metazoa</taxon>
        <taxon>Ecdysozoa</taxon>
        <taxon>Arthropoda</taxon>
        <taxon>Hexapoda</taxon>
        <taxon>Insecta</taxon>
        <taxon>Pterygota</taxon>
        <taxon>Neoptera</taxon>
        <taxon>Polyneoptera</taxon>
        <taxon>Phasmatodea</taxon>
        <taxon>Timematodea</taxon>
        <taxon>Timematoidea</taxon>
        <taxon>Timematidae</taxon>
        <taxon>Timema</taxon>
    </lineage>
</organism>
<evidence type="ECO:0000256" key="1">
    <source>
        <dbReference type="ARBA" id="ARBA00004704"/>
    </source>
</evidence>
<dbReference type="GO" id="GO:0006570">
    <property type="term" value="P:tyrosine metabolic process"/>
    <property type="evidence" value="ECO:0007669"/>
    <property type="project" value="InterPro"/>
</dbReference>
<evidence type="ECO:0000256" key="7">
    <source>
        <dbReference type="ARBA" id="ARBA00023004"/>
    </source>
</evidence>
<protein>
    <recommendedName>
        <fullName evidence="3">Homogentisate 1,2-dioxygenase</fullName>
        <ecNumber evidence="2">1.13.11.5</ecNumber>
    </recommendedName>
    <alternativeName>
        <fullName evidence="8">Homogentisate oxygenase</fullName>
    </alternativeName>
    <alternativeName>
        <fullName evidence="9">Homogentisic acid oxidase</fullName>
    </alternativeName>
    <alternativeName>
        <fullName evidence="10">Homogentisicase</fullName>
    </alternativeName>
</protein>
<evidence type="ECO:0000256" key="6">
    <source>
        <dbReference type="ARBA" id="ARBA00023002"/>
    </source>
</evidence>
<dbReference type="InterPro" id="IPR005708">
    <property type="entry name" value="Homogentis_dOase"/>
</dbReference>
<reference evidence="13" key="1">
    <citation type="submission" date="2020-11" db="EMBL/GenBank/DDBJ databases">
        <authorList>
            <person name="Tran Van P."/>
        </authorList>
    </citation>
    <scope>NUCLEOTIDE SEQUENCE</scope>
</reference>
<dbReference type="GO" id="GO:0006559">
    <property type="term" value="P:L-phenylalanine catabolic process"/>
    <property type="evidence" value="ECO:0007669"/>
    <property type="project" value="UniProtKB-UniPathway"/>
</dbReference>
<name>A0A7R9NWT7_9NEOP</name>
<dbReference type="GO" id="GO:0046872">
    <property type="term" value="F:metal ion binding"/>
    <property type="evidence" value="ECO:0007669"/>
    <property type="project" value="UniProtKB-KW"/>
</dbReference>
<proteinExistence type="predicted"/>
<evidence type="ECO:0000256" key="5">
    <source>
        <dbReference type="ARBA" id="ARBA00022964"/>
    </source>
</evidence>
<dbReference type="GO" id="GO:0005737">
    <property type="term" value="C:cytoplasm"/>
    <property type="evidence" value="ECO:0007669"/>
    <property type="project" value="TreeGrafter"/>
</dbReference>
<dbReference type="InterPro" id="IPR011051">
    <property type="entry name" value="RmlC_Cupin_sf"/>
</dbReference>
<keyword evidence="6" id="KW-0560">Oxidoreductase</keyword>
<dbReference type="UniPathway" id="UPA00139">
    <property type="reaction ID" value="UER00339"/>
</dbReference>
<keyword evidence="4" id="KW-0479">Metal-binding</keyword>
<evidence type="ECO:0000256" key="2">
    <source>
        <dbReference type="ARBA" id="ARBA00013127"/>
    </source>
</evidence>
<feature type="region of interest" description="Disordered" evidence="11">
    <location>
        <begin position="152"/>
        <end position="172"/>
    </location>
</feature>
<evidence type="ECO:0000256" key="8">
    <source>
        <dbReference type="ARBA" id="ARBA00030235"/>
    </source>
</evidence>
<dbReference type="SUPFAM" id="SSF51182">
    <property type="entry name" value="RmlC-like cupins"/>
    <property type="match status" value="1"/>
</dbReference>
<keyword evidence="7" id="KW-0408">Iron</keyword>
<evidence type="ECO:0000256" key="4">
    <source>
        <dbReference type="ARBA" id="ARBA00022723"/>
    </source>
</evidence>
<sequence length="172" mass="19429">MLAYRVSGAYQWRREIVAKCSVKCDTKKRNGPDRSFVGFSPSHQRNDTALGCNIRGRAIILPRCTLIPVEDAQRNLYLSGFGNEFASQDPRCPDALPLGQNNPQRCPYGLYAEQISGTAFTAPRHENKRSWLYRIYPSVIHRPFTRLKPGALTHDWGQNPPNPNQVCVSSLK</sequence>
<evidence type="ECO:0000313" key="13">
    <source>
        <dbReference type="EMBL" id="CAD7459140.1"/>
    </source>
</evidence>
<dbReference type="PANTHER" id="PTHR11056">
    <property type="entry name" value="HOMOGENTISATE 1,2-DIOXYGENASE"/>
    <property type="match status" value="1"/>
</dbReference>
<dbReference type="AlphaFoldDB" id="A0A7R9NWT7"/>
<dbReference type="EC" id="1.13.11.5" evidence="2"/>
<accession>A0A7R9NWT7</accession>
<evidence type="ECO:0000256" key="9">
    <source>
        <dbReference type="ARBA" id="ARBA00030437"/>
    </source>
</evidence>
<evidence type="ECO:0000259" key="12">
    <source>
        <dbReference type="Pfam" id="PF20510"/>
    </source>
</evidence>
<keyword evidence="5" id="KW-0223">Dioxygenase</keyword>
<feature type="domain" description="Homogentisate 1,2-dioxygenase N-terminal" evidence="12">
    <location>
        <begin position="77"/>
        <end position="167"/>
    </location>
</feature>
<evidence type="ECO:0000256" key="11">
    <source>
        <dbReference type="SAM" id="MobiDB-lite"/>
    </source>
</evidence>
<comment type="pathway">
    <text evidence="1">Amino-acid degradation; L-phenylalanine degradation; acetoacetate and fumarate from L-phenylalanine: step 4/6.</text>
</comment>
<evidence type="ECO:0000256" key="3">
    <source>
        <dbReference type="ARBA" id="ARBA00018757"/>
    </source>
</evidence>
<dbReference type="Pfam" id="PF20510">
    <property type="entry name" value="HgmA_N"/>
    <property type="match status" value="1"/>
</dbReference>
<dbReference type="GO" id="GO:0004411">
    <property type="term" value="F:homogentisate 1,2-dioxygenase activity"/>
    <property type="evidence" value="ECO:0007669"/>
    <property type="project" value="UniProtKB-EC"/>
</dbReference>
<gene>
    <name evidence="13" type="ORF">TTEB3V08_LOCUS7105</name>
</gene>
<evidence type="ECO:0000256" key="10">
    <source>
        <dbReference type="ARBA" id="ARBA00033225"/>
    </source>
</evidence>
<dbReference type="PANTHER" id="PTHR11056:SF0">
    <property type="entry name" value="HOMOGENTISATE 1,2-DIOXYGENASE"/>
    <property type="match status" value="1"/>
</dbReference>
<dbReference type="EMBL" id="OE002685">
    <property type="protein sequence ID" value="CAD7459140.1"/>
    <property type="molecule type" value="Genomic_DNA"/>
</dbReference>
<dbReference type="InterPro" id="IPR046452">
    <property type="entry name" value="HgmA_N"/>
</dbReference>